<keyword evidence="1" id="KW-0560">Oxidoreductase</keyword>
<protein>
    <recommendedName>
        <fullName evidence="3">Arsenate reductase</fullName>
    </recommendedName>
</protein>
<dbReference type="CDD" id="cd03034">
    <property type="entry name" value="ArsC_ArsC"/>
    <property type="match status" value="1"/>
</dbReference>
<dbReference type="InterPro" id="IPR006660">
    <property type="entry name" value="Arsenate_reductase-like"/>
</dbReference>
<reference evidence="2" key="1">
    <citation type="submission" date="2018-05" db="EMBL/GenBank/DDBJ databases">
        <authorList>
            <person name="Lanie J.A."/>
            <person name="Ng W.-L."/>
            <person name="Kazmierczak K.M."/>
            <person name="Andrzejewski T.M."/>
            <person name="Davidsen T.M."/>
            <person name="Wayne K.J."/>
            <person name="Tettelin H."/>
            <person name="Glass J.I."/>
            <person name="Rusch D."/>
            <person name="Podicherti R."/>
            <person name="Tsui H.-C.T."/>
            <person name="Winkler M.E."/>
        </authorList>
    </citation>
    <scope>NUCLEOTIDE SEQUENCE</scope>
</reference>
<dbReference type="Gene3D" id="3.40.30.10">
    <property type="entry name" value="Glutaredoxin"/>
    <property type="match status" value="1"/>
</dbReference>
<dbReference type="AlphaFoldDB" id="A0A381NLM7"/>
<dbReference type="GO" id="GO:0008794">
    <property type="term" value="F:arsenate reductase (glutaredoxin) activity"/>
    <property type="evidence" value="ECO:0007669"/>
    <property type="project" value="InterPro"/>
</dbReference>
<dbReference type="InterPro" id="IPR036249">
    <property type="entry name" value="Thioredoxin-like_sf"/>
</dbReference>
<proteinExistence type="predicted"/>
<evidence type="ECO:0008006" key="3">
    <source>
        <dbReference type="Google" id="ProtNLM"/>
    </source>
</evidence>
<organism evidence="2">
    <name type="scientific">marine metagenome</name>
    <dbReference type="NCBI Taxonomy" id="408172"/>
    <lineage>
        <taxon>unclassified sequences</taxon>
        <taxon>metagenomes</taxon>
        <taxon>ecological metagenomes</taxon>
    </lineage>
</organism>
<evidence type="ECO:0000256" key="1">
    <source>
        <dbReference type="ARBA" id="ARBA00023002"/>
    </source>
</evidence>
<dbReference type="NCBIfam" id="TIGR00014">
    <property type="entry name" value="arsC"/>
    <property type="match status" value="1"/>
</dbReference>
<dbReference type="PANTHER" id="PTHR30041:SF4">
    <property type="entry name" value="ARSENATE REDUCTASE"/>
    <property type="match status" value="1"/>
</dbReference>
<accession>A0A381NLM7</accession>
<dbReference type="Pfam" id="PF03960">
    <property type="entry name" value="ArsC"/>
    <property type="match status" value="1"/>
</dbReference>
<evidence type="ECO:0000313" key="2">
    <source>
        <dbReference type="EMBL" id="SUZ54433.1"/>
    </source>
</evidence>
<sequence length="113" mass="13002">MAIFHNPRCSKSRQTLSIIQERGLELNIVEYLKNPPSKTEIKIILKKLGIRPIDLMRKGEALFKENNLNDPNISDEFLIDCMAENPILIERPIVIRGEKAIIGRPPERVMEIL</sequence>
<dbReference type="PROSITE" id="PS51353">
    <property type="entry name" value="ARSC"/>
    <property type="match status" value="1"/>
</dbReference>
<dbReference type="InterPro" id="IPR006659">
    <property type="entry name" value="Arsenate_reductase"/>
</dbReference>
<name>A0A381NLM7_9ZZZZ</name>
<dbReference type="SUPFAM" id="SSF52833">
    <property type="entry name" value="Thioredoxin-like"/>
    <property type="match status" value="1"/>
</dbReference>
<gene>
    <name evidence="2" type="ORF">METZ01_LOCUS7287</name>
</gene>
<dbReference type="EMBL" id="UINC01000388">
    <property type="protein sequence ID" value="SUZ54433.1"/>
    <property type="molecule type" value="Genomic_DNA"/>
</dbReference>
<dbReference type="PANTHER" id="PTHR30041">
    <property type="entry name" value="ARSENATE REDUCTASE"/>
    <property type="match status" value="1"/>
</dbReference>